<accession>A0A0N0ZAJ9</accession>
<gene>
    <name evidence="1" type="ORF">M992_1320</name>
</gene>
<dbReference type="OrthoDB" id="6394136at2"/>
<dbReference type="RefSeq" id="WP_053907831.1">
    <property type="nucleotide sequence ID" value="NZ_CAWMUS010000014.1"/>
</dbReference>
<sequence>MSVPVDLRWPISDDSIPFVNNAVNTMVSKNWRALRMYDQMFQQYYSQLNFKVAFRDDQPETAKIYRRFDDYPGASKDKKISHEMVEKNLAQWQTLNIQQQADDTISAKPLDHPNRQLIIPRQRLQ</sequence>
<comment type="caution">
    <text evidence="1">The sequence shown here is derived from an EMBL/GenBank/DDBJ whole genome shotgun (WGS) entry which is preliminary data.</text>
</comment>
<reference evidence="1 2" key="1">
    <citation type="submission" date="2015-07" db="EMBL/GenBank/DDBJ databases">
        <title>ATOL: Assembling a taxonomically balanced genome-scale reconstruction of the evolutionary history of the Enterobacteriaceae.</title>
        <authorList>
            <person name="Plunkett G.III."/>
            <person name="Neeno-Eckwall E.C."/>
            <person name="Glasner J.D."/>
            <person name="Perna N.T."/>
        </authorList>
    </citation>
    <scope>NUCLEOTIDE SEQUENCE [LARGE SCALE GENOMIC DNA]</scope>
    <source>
        <strain evidence="1 2">ATCC 35017</strain>
    </source>
</reference>
<name>A0A0N0ZAJ9_9GAMM</name>
<proteinExistence type="predicted"/>
<dbReference type="EMBL" id="LGAA01000014">
    <property type="protein sequence ID" value="KPD03188.1"/>
    <property type="molecule type" value="Genomic_DNA"/>
</dbReference>
<organism evidence="1 2">
    <name type="scientific">Moellerella wisconsensis ATCC 35017</name>
    <dbReference type="NCBI Taxonomy" id="1354267"/>
    <lineage>
        <taxon>Bacteria</taxon>
        <taxon>Pseudomonadati</taxon>
        <taxon>Pseudomonadota</taxon>
        <taxon>Gammaproteobacteria</taxon>
        <taxon>Enterobacterales</taxon>
        <taxon>Morganellaceae</taxon>
        <taxon>Moellerella</taxon>
    </lineage>
</organism>
<protein>
    <submittedName>
        <fullName evidence="1">Chondroitinase</fullName>
    </submittedName>
</protein>
<keyword evidence="2" id="KW-1185">Reference proteome</keyword>
<dbReference type="Proteomes" id="UP000053226">
    <property type="component" value="Unassembled WGS sequence"/>
</dbReference>
<evidence type="ECO:0000313" key="1">
    <source>
        <dbReference type="EMBL" id="KPD03188.1"/>
    </source>
</evidence>
<evidence type="ECO:0000313" key="2">
    <source>
        <dbReference type="Proteomes" id="UP000053226"/>
    </source>
</evidence>
<dbReference type="AlphaFoldDB" id="A0A0N0ZAJ9"/>